<reference evidence="5 6" key="1">
    <citation type="submission" date="2015-06" db="EMBL/GenBank/DDBJ databases">
        <title>Draft genome of the ant-associated black yeast Phialophora attae CBS 131958.</title>
        <authorList>
            <person name="Moreno L.F."/>
            <person name="Stielow B.J."/>
            <person name="de Hoog S."/>
            <person name="Vicente V.A."/>
            <person name="Weiss V.A."/>
            <person name="de Vries M."/>
            <person name="Cruz L.M."/>
            <person name="Souza E.M."/>
        </authorList>
    </citation>
    <scope>NUCLEOTIDE SEQUENCE [LARGE SCALE GENOMIC DNA]</scope>
    <source>
        <strain evidence="5 6">CBS 131958</strain>
    </source>
</reference>
<name>A0A0N1GYM9_9EURO</name>
<dbReference type="RefSeq" id="XP_017995805.1">
    <property type="nucleotide sequence ID" value="XM_018140007.1"/>
</dbReference>
<evidence type="ECO:0000256" key="3">
    <source>
        <dbReference type="RuleBase" id="RU003616"/>
    </source>
</evidence>
<evidence type="ECO:0000256" key="2">
    <source>
        <dbReference type="PROSITE-ProRule" id="PRU00285"/>
    </source>
</evidence>
<dbReference type="AlphaFoldDB" id="A0A0N1GYM9"/>
<evidence type="ECO:0000259" key="4">
    <source>
        <dbReference type="PROSITE" id="PS01031"/>
    </source>
</evidence>
<organism evidence="5 6">
    <name type="scientific">Cyphellophora attinorum</name>
    <dbReference type="NCBI Taxonomy" id="1664694"/>
    <lineage>
        <taxon>Eukaryota</taxon>
        <taxon>Fungi</taxon>
        <taxon>Dikarya</taxon>
        <taxon>Ascomycota</taxon>
        <taxon>Pezizomycotina</taxon>
        <taxon>Eurotiomycetes</taxon>
        <taxon>Chaetothyriomycetidae</taxon>
        <taxon>Chaetothyriales</taxon>
        <taxon>Cyphellophoraceae</taxon>
        <taxon>Cyphellophora</taxon>
    </lineage>
</organism>
<dbReference type="PANTHER" id="PTHR11527">
    <property type="entry name" value="HEAT-SHOCK PROTEIN 20 FAMILY MEMBER"/>
    <property type="match status" value="1"/>
</dbReference>
<dbReference type="STRING" id="1664694.A0A0N1GYM9"/>
<dbReference type="OrthoDB" id="1431247at2759"/>
<keyword evidence="1" id="KW-0346">Stress response</keyword>
<dbReference type="SUPFAM" id="SSF49764">
    <property type="entry name" value="HSP20-like chaperones"/>
    <property type="match status" value="1"/>
</dbReference>
<evidence type="ECO:0000313" key="6">
    <source>
        <dbReference type="Proteomes" id="UP000038010"/>
    </source>
</evidence>
<feature type="domain" description="SHSP" evidence="4">
    <location>
        <begin position="76"/>
        <end position="197"/>
    </location>
</feature>
<comment type="similarity">
    <text evidence="2 3">Belongs to the small heat shock protein (HSP20) family.</text>
</comment>
<evidence type="ECO:0000313" key="5">
    <source>
        <dbReference type="EMBL" id="KPI35842.1"/>
    </source>
</evidence>
<proteinExistence type="inferred from homology"/>
<comment type="caution">
    <text evidence="5">The sequence shown here is derived from an EMBL/GenBank/DDBJ whole genome shotgun (WGS) entry which is preliminary data.</text>
</comment>
<dbReference type="InterPro" id="IPR002068">
    <property type="entry name" value="A-crystallin/Hsp20_dom"/>
</dbReference>
<dbReference type="Proteomes" id="UP000038010">
    <property type="component" value="Unassembled WGS sequence"/>
</dbReference>
<protein>
    <recommendedName>
        <fullName evidence="4">SHSP domain-containing protein</fullName>
    </recommendedName>
</protein>
<dbReference type="InterPro" id="IPR008978">
    <property type="entry name" value="HSP20-like_chaperone"/>
</dbReference>
<accession>A0A0N1GYM9</accession>
<dbReference type="VEuPathDB" id="FungiDB:AB675_11182"/>
<dbReference type="GeneID" id="28731887"/>
<keyword evidence="6" id="KW-1185">Reference proteome</keyword>
<sequence>MADSATANTIGEEIKRTETLPVRNDATHYSVHAGGGYYTPEPFQTYHIPNQHPWDAPRRSISHAFGAFGNAVIHPYGENDIRTPRADIVDAQDAFYIDIDIPGLESKSNISLKWLNASTLFLEAVTKRPSFPGGENDKEVHLVVRERKIGTFARAFNFPVAVDQDATKARLGFGVVRLTVPKKGQPPQHQLKEVEVEHAGQ</sequence>
<gene>
    <name evidence="5" type="ORF">AB675_11182</name>
</gene>
<dbReference type="InterPro" id="IPR031107">
    <property type="entry name" value="Small_HSP"/>
</dbReference>
<evidence type="ECO:0000256" key="1">
    <source>
        <dbReference type="ARBA" id="ARBA00023016"/>
    </source>
</evidence>
<dbReference type="Pfam" id="PF00011">
    <property type="entry name" value="HSP20"/>
    <property type="match status" value="1"/>
</dbReference>
<dbReference type="PROSITE" id="PS01031">
    <property type="entry name" value="SHSP"/>
    <property type="match status" value="1"/>
</dbReference>
<dbReference type="Gene3D" id="2.60.40.790">
    <property type="match status" value="1"/>
</dbReference>
<dbReference type="EMBL" id="LFJN01000036">
    <property type="protein sequence ID" value="KPI35842.1"/>
    <property type="molecule type" value="Genomic_DNA"/>
</dbReference>
<dbReference type="CDD" id="cd06464">
    <property type="entry name" value="ACD_sHsps-like"/>
    <property type="match status" value="1"/>
</dbReference>